<evidence type="ECO:0000256" key="3">
    <source>
        <dbReference type="ARBA" id="ARBA00016182"/>
    </source>
</evidence>
<comment type="catalytic activity">
    <reaction evidence="13 14">
        <text>DNA(n) + a 2'-deoxyribonucleoside 5'-triphosphate = DNA(n+1) + diphosphate</text>
        <dbReference type="Rhea" id="RHEA:22508"/>
        <dbReference type="Rhea" id="RHEA-COMP:17339"/>
        <dbReference type="Rhea" id="RHEA-COMP:17340"/>
        <dbReference type="ChEBI" id="CHEBI:33019"/>
        <dbReference type="ChEBI" id="CHEBI:61560"/>
        <dbReference type="ChEBI" id="CHEBI:173112"/>
        <dbReference type="EC" id="2.7.7.49"/>
    </reaction>
</comment>
<evidence type="ECO:0000256" key="14">
    <source>
        <dbReference type="RuleBase" id="RU365061"/>
    </source>
</evidence>
<evidence type="ECO:0000313" key="17">
    <source>
        <dbReference type="Proteomes" id="UP001430953"/>
    </source>
</evidence>
<comment type="subcellular location">
    <subcellularLocation>
        <location evidence="14">Nucleus</location>
    </subcellularLocation>
    <subcellularLocation>
        <location evidence="14">Chromosome</location>
        <location evidence="14">Telomere</location>
    </subcellularLocation>
</comment>
<keyword evidence="5 14" id="KW-0808">Transferase</keyword>
<keyword evidence="8 14" id="KW-0460">Magnesium</keyword>
<dbReference type="SUPFAM" id="SSF56672">
    <property type="entry name" value="DNA/RNA polymerases"/>
    <property type="match status" value="1"/>
</dbReference>
<evidence type="ECO:0000256" key="9">
    <source>
        <dbReference type="ARBA" id="ARBA00022895"/>
    </source>
</evidence>
<comment type="function">
    <text evidence="14">Telomerase is a ribonucleoprotein enzyme essential for the replication of chromosome termini in most eukaryotes. It elongates telomeres. It is a reverse transcriptase that adds simple sequence repeats to chromosome ends by copying a template sequence within the RNA component of the enzyme.</text>
</comment>
<dbReference type="SMART" id="SM00975">
    <property type="entry name" value="Telomerase_RBD"/>
    <property type="match status" value="1"/>
</dbReference>
<dbReference type="GO" id="GO:0003720">
    <property type="term" value="F:telomerase activity"/>
    <property type="evidence" value="ECO:0007669"/>
    <property type="project" value="InterPro"/>
</dbReference>
<dbReference type="PROSITE" id="PS50878">
    <property type="entry name" value="RT_POL"/>
    <property type="match status" value="1"/>
</dbReference>
<dbReference type="Proteomes" id="UP001430953">
    <property type="component" value="Unassembled WGS sequence"/>
</dbReference>
<evidence type="ECO:0000256" key="1">
    <source>
        <dbReference type="ARBA" id="ARBA00008001"/>
    </source>
</evidence>
<accession>A0AAW2E8X9</accession>
<evidence type="ECO:0000256" key="7">
    <source>
        <dbReference type="ARBA" id="ARBA00022723"/>
    </source>
</evidence>
<name>A0AAW2E8X9_9HYME</name>
<evidence type="ECO:0000256" key="12">
    <source>
        <dbReference type="ARBA" id="ARBA00032044"/>
    </source>
</evidence>
<dbReference type="InterPro" id="IPR003545">
    <property type="entry name" value="Telomerase_RT"/>
</dbReference>
<keyword evidence="4 14" id="KW-0158">Chromosome</keyword>
<dbReference type="PRINTS" id="PR01365">
    <property type="entry name" value="TELOMERASERT"/>
</dbReference>
<dbReference type="Gene3D" id="1.10.132.70">
    <property type="match status" value="1"/>
</dbReference>
<gene>
    <name evidence="16" type="ORF">PUN28_019522</name>
</gene>
<dbReference type="GO" id="GO:0046872">
    <property type="term" value="F:metal ion binding"/>
    <property type="evidence" value="ECO:0007669"/>
    <property type="project" value="UniProtKB-KW"/>
</dbReference>
<evidence type="ECO:0000259" key="15">
    <source>
        <dbReference type="PROSITE" id="PS50878"/>
    </source>
</evidence>
<dbReference type="Gene3D" id="3.30.70.2630">
    <property type="match status" value="1"/>
</dbReference>
<dbReference type="GO" id="GO:0000333">
    <property type="term" value="C:telomerase catalytic core complex"/>
    <property type="evidence" value="ECO:0007669"/>
    <property type="project" value="TreeGrafter"/>
</dbReference>
<dbReference type="GO" id="GO:0007004">
    <property type="term" value="P:telomere maintenance via telomerase"/>
    <property type="evidence" value="ECO:0007669"/>
    <property type="project" value="TreeGrafter"/>
</dbReference>
<evidence type="ECO:0000256" key="4">
    <source>
        <dbReference type="ARBA" id="ARBA00022454"/>
    </source>
</evidence>
<evidence type="ECO:0000256" key="6">
    <source>
        <dbReference type="ARBA" id="ARBA00022695"/>
    </source>
</evidence>
<organism evidence="16 17">
    <name type="scientific">Cardiocondyla obscurior</name>
    <dbReference type="NCBI Taxonomy" id="286306"/>
    <lineage>
        <taxon>Eukaryota</taxon>
        <taxon>Metazoa</taxon>
        <taxon>Ecdysozoa</taxon>
        <taxon>Arthropoda</taxon>
        <taxon>Hexapoda</taxon>
        <taxon>Insecta</taxon>
        <taxon>Pterygota</taxon>
        <taxon>Neoptera</taxon>
        <taxon>Endopterygota</taxon>
        <taxon>Hymenoptera</taxon>
        <taxon>Apocrita</taxon>
        <taxon>Aculeata</taxon>
        <taxon>Formicoidea</taxon>
        <taxon>Formicidae</taxon>
        <taxon>Myrmicinae</taxon>
        <taxon>Cardiocondyla</taxon>
    </lineage>
</organism>
<keyword evidence="11 14" id="KW-0539">Nucleus</keyword>
<evidence type="ECO:0000256" key="11">
    <source>
        <dbReference type="ARBA" id="ARBA00023242"/>
    </source>
</evidence>
<keyword evidence="7 14" id="KW-0479">Metal-binding</keyword>
<dbReference type="Pfam" id="PF00078">
    <property type="entry name" value="RVT_1"/>
    <property type="match status" value="1"/>
</dbReference>
<keyword evidence="9 14" id="KW-0779">Telomere</keyword>
<protein>
    <recommendedName>
        <fullName evidence="3 14">Telomerase reverse transcriptase</fullName>
        <ecNumber evidence="2 14">2.7.7.49</ecNumber>
    </recommendedName>
    <alternativeName>
        <fullName evidence="12 14">Telomerase catalytic subunit</fullName>
    </alternativeName>
</protein>
<dbReference type="CDD" id="cd01648">
    <property type="entry name" value="TERT"/>
    <property type="match status" value="1"/>
</dbReference>
<evidence type="ECO:0000256" key="10">
    <source>
        <dbReference type="ARBA" id="ARBA00022918"/>
    </source>
</evidence>
<dbReference type="InterPro" id="IPR043502">
    <property type="entry name" value="DNA/RNA_pol_sf"/>
</dbReference>
<evidence type="ECO:0000256" key="13">
    <source>
        <dbReference type="ARBA" id="ARBA00048173"/>
    </source>
</evidence>
<dbReference type="InterPro" id="IPR021891">
    <property type="entry name" value="Telomerase_RBD"/>
</dbReference>
<keyword evidence="6 14" id="KW-0548">Nucleotidyltransferase</keyword>
<evidence type="ECO:0000256" key="5">
    <source>
        <dbReference type="ARBA" id="ARBA00022679"/>
    </source>
</evidence>
<keyword evidence="17" id="KW-1185">Reference proteome</keyword>
<reference evidence="16 17" key="1">
    <citation type="submission" date="2023-03" db="EMBL/GenBank/DDBJ databases">
        <title>High recombination rates correlate with genetic variation in Cardiocondyla obscurior ants.</title>
        <authorList>
            <person name="Errbii M."/>
        </authorList>
    </citation>
    <scope>NUCLEOTIDE SEQUENCE [LARGE SCALE GENOMIC DNA]</scope>
    <source>
        <strain evidence="16">Alpha-2009</strain>
        <tissue evidence="16">Whole body</tissue>
    </source>
</reference>
<feature type="domain" description="Reverse transcriptase" evidence="15">
    <location>
        <begin position="263"/>
        <end position="552"/>
    </location>
</feature>
<dbReference type="GO" id="GO:0070034">
    <property type="term" value="F:telomerase RNA binding"/>
    <property type="evidence" value="ECO:0007669"/>
    <property type="project" value="TreeGrafter"/>
</dbReference>
<dbReference type="AlphaFoldDB" id="A0AAW2E8X9"/>
<dbReference type="EMBL" id="JADYXP020000026">
    <property type="protein sequence ID" value="KAL0100134.1"/>
    <property type="molecule type" value="Genomic_DNA"/>
</dbReference>
<dbReference type="InterPro" id="IPR000477">
    <property type="entry name" value="RT_dom"/>
</dbReference>
<evidence type="ECO:0000256" key="2">
    <source>
        <dbReference type="ARBA" id="ARBA00012493"/>
    </source>
</evidence>
<comment type="caution">
    <text evidence="16">The sequence shown here is derived from an EMBL/GenBank/DDBJ whole genome shotgun (WGS) entry which is preliminary data.</text>
</comment>
<dbReference type="GO" id="GO:0042162">
    <property type="term" value="F:telomeric DNA binding"/>
    <property type="evidence" value="ECO:0007669"/>
    <property type="project" value="TreeGrafter"/>
</dbReference>
<sequence>MQTVSSVTCPIPLGTYNSNIKLLPSRCRLRKTSRTTAKISKYHILESNKTGRDICHNILNTDIKLRRCNQNYNLDTVIPHLSPILKLFKNRHNRFNYFDKLKRIVESDQRNKIKKFKHQIDTRVLQSFFALLLNTIVPAELFGSLKNRKAVKRTISCLLKTVPKKMIIQSSLKRVKVTGAMLNIQPMIQKLDITTIKWLQFIDDSMTQWIIVLKLLHWFFAQYIIKILHKYVVLKVIGKRWIYITKDNWCKMLEEFVTEKVNNDILVPYTKLYKKYIGIYKFHPSSSGLRALFITNKENEEYFHMQVVLRFLQQLYITYLDEDGIPNIFHCRQQIANFQKSKSGNKLYCFTCDIQDAFGSIIQKKLYDIIVTYCNQLEKYLAVRKVIVTKPNKKKLITAKILSEKLKSMKLSKFASLSREKPKLFKTENITIRIFKLIFRQKVKFNNQLYSIKCGVPQGMMLSPILADIYYQYMCKEIFSEYMNSEHGILYRYVDDIIYITDSEYHARKFFEIIKSGIPSYNVKFNPNKIKTNLFVNEPIIITFLKKITIKL</sequence>
<dbReference type="PANTHER" id="PTHR12066">
    <property type="entry name" value="TELOMERASE REVERSE TRANSCRIPTASE"/>
    <property type="match status" value="1"/>
</dbReference>
<dbReference type="PANTHER" id="PTHR12066:SF0">
    <property type="entry name" value="TELOMERASE REVERSE TRANSCRIPTASE"/>
    <property type="match status" value="1"/>
</dbReference>
<dbReference type="EC" id="2.7.7.49" evidence="2 14"/>
<evidence type="ECO:0000313" key="16">
    <source>
        <dbReference type="EMBL" id="KAL0100134.1"/>
    </source>
</evidence>
<comment type="similarity">
    <text evidence="1 14">Belongs to the reverse transcriptase family. Telomerase subfamily.</text>
</comment>
<proteinExistence type="inferred from homology"/>
<keyword evidence="10 14" id="KW-0695">RNA-directed DNA polymerase</keyword>
<evidence type="ECO:0000256" key="8">
    <source>
        <dbReference type="ARBA" id="ARBA00022842"/>
    </source>
</evidence>
<dbReference type="GO" id="GO:0000781">
    <property type="term" value="C:chromosome, telomeric region"/>
    <property type="evidence" value="ECO:0007669"/>
    <property type="project" value="UniProtKB-SubCell"/>
</dbReference>